<proteinExistence type="predicted"/>
<evidence type="ECO:0000313" key="3">
    <source>
        <dbReference type="Proteomes" id="UP000762676"/>
    </source>
</evidence>
<comment type="caution">
    <text evidence="2">The sequence shown here is derived from an EMBL/GenBank/DDBJ whole genome shotgun (WGS) entry which is preliminary data.</text>
</comment>
<evidence type="ECO:0000256" key="1">
    <source>
        <dbReference type="SAM" id="MobiDB-lite"/>
    </source>
</evidence>
<dbReference type="EMBL" id="BMAT01013269">
    <property type="protein sequence ID" value="GFS08832.1"/>
    <property type="molecule type" value="Genomic_DNA"/>
</dbReference>
<dbReference type="Proteomes" id="UP000762676">
    <property type="component" value="Unassembled WGS sequence"/>
</dbReference>
<dbReference type="AlphaFoldDB" id="A0AAV4IJE9"/>
<protein>
    <submittedName>
        <fullName evidence="2">Uncharacterized protein</fullName>
    </submittedName>
</protein>
<name>A0AAV4IJE9_9GAST</name>
<sequence>MSTVPQGKVEGKRDRGRPPSSLARNTTDISGKKLWKVVRLSRDQDGLRQFVRTSYRAASTVPDDTARTAYRNNGQYRPVLWRPSVLLCEPAKEQLIETMGHYRPVLWRPSVLLSGLAKEQLIETMGHYRPVMWRQSVLLCELAKEQPIETTGHYRPVMWRPSILLCEPAKEQLLETTGHYRE</sequence>
<organism evidence="2 3">
    <name type="scientific">Elysia marginata</name>
    <dbReference type="NCBI Taxonomy" id="1093978"/>
    <lineage>
        <taxon>Eukaryota</taxon>
        <taxon>Metazoa</taxon>
        <taxon>Spiralia</taxon>
        <taxon>Lophotrochozoa</taxon>
        <taxon>Mollusca</taxon>
        <taxon>Gastropoda</taxon>
        <taxon>Heterobranchia</taxon>
        <taxon>Euthyneura</taxon>
        <taxon>Panpulmonata</taxon>
        <taxon>Sacoglossa</taxon>
        <taxon>Placobranchoidea</taxon>
        <taxon>Plakobranchidae</taxon>
        <taxon>Elysia</taxon>
    </lineage>
</organism>
<gene>
    <name evidence="2" type="ORF">ElyMa_006605300</name>
</gene>
<reference evidence="2 3" key="1">
    <citation type="journal article" date="2021" name="Elife">
        <title>Chloroplast acquisition without the gene transfer in kleptoplastic sea slugs, Plakobranchus ocellatus.</title>
        <authorList>
            <person name="Maeda T."/>
            <person name="Takahashi S."/>
            <person name="Yoshida T."/>
            <person name="Shimamura S."/>
            <person name="Takaki Y."/>
            <person name="Nagai Y."/>
            <person name="Toyoda A."/>
            <person name="Suzuki Y."/>
            <person name="Arimoto A."/>
            <person name="Ishii H."/>
            <person name="Satoh N."/>
            <person name="Nishiyama T."/>
            <person name="Hasebe M."/>
            <person name="Maruyama T."/>
            <person name="Minagawa J."/>
            <person name="Obokata J."/>
            <person name="Shigenobu S."/>
        </authorList>
    </citation>
    <scope>NUCLEOTIDE SEQUENCE [LARGE SCALE GENOMIC DNA]</scope>
</reference>
<feature type="region of interest" description="Disordered" evidence="1">
    <location>
        <begin position="1"/>
        <end position="26"/>
    </location>
</feature>
<evidence type="ECO:0000313" key="2">
    <source>
        <dbReference type="EMBL" id="GFS08832.1"/>
    </source>
</evidence>
<keyword evidence="3" id="KW-1185">Reference proteome</keyword>
<accession>A0AAV4IJE9</accession>